<dbReference type="RefSeq" id="WP_036909293.1">
    <property type="nucleotide sequence ID" value="NZ_DAMAXS010000030.1"/>
</dbReference>
<name>A0A1G8NMX3_9CLOT</name>
<evidence type="ECO:0000256" key="5">
    <source>
        <dbReference type="ARBA" id="ARBA00022692"/>
    </source>
</evidence>
<dbReference type="PANTHER" id="PTHR38438:SF1">
    <property type="entry name" value="RIBOFLAVIN TRANSPORTER RIBU"/>
    <property type="match status" value="1"/>
</dbReference>
<evidence type="ECO:0000256" key="3">
    <source>
        <dbReference type="ARBA" id="ARBA00022448"/>
    </source>
</evidence>
<dbReference type="GO" id="GO:0032217">
    <property type="term" value="F:riboflavin transmembrane transporter activity"/>
    <property type="evidence" value="ECO:0007669"/>
    <property type="project" value="UniProtKB-UniRule"/>
</dbReference>
<sequence>MVNVSKKTNTVVKAALLMTLGFILTYFEFPVLPAFPWLKVDLSAVPVLLAGFAFGPLVGVGVEILKNILVIVIQGSTTGGVGQLANIIVVGSYVFFASLVFKKMKTRKGAIIGAFLGSVVMIPLAMLSNYFILIPMFFPGGMEPEAFRSYMYYGIPAFNFIKGAIISGVGILFYDRVASLINREAIFQERYKKLHKAS</sequence>
<evidence type="ECO:0000256" key="6">
    <source>
        <dbReference type="ARBA" id="ARBA00022989"/>
    </source>
</evidence>
<dbReference type="Gene3D" id="1.10.1760.20">
    <property type="match status" value="1"/>
</dbReference>
<evidence type="ECO:0000256" key="4">
    <source>
        <dbReference type="ARBA" id="ARBA00022475"/>
    </source>
</evidence>
<comment type="function">
    <text evidence="8">Probably a riboflavin-binding protein that interacts with the energy-coupling factor (ECF) ABC-transporter complex.</text>
</comment>
<organism evidence="10 11">
    <name type="scientific">Proteiniclasticum ruminis</name>
    <dbReference type="NCBI Taxonomy" id="398199"/>
    <lineage>
        <taxon>Bacteria</taxon>
        <taxon>Bacillati</taxon>
        <taxon>Bacillota</taxon>
        <taxon>Clostridia</taxon>
        <taxon>Eubacteriales</taxon>
        <taxon>Clostridiaceae</taxon>
        <taxon>Proteiniclasticum</taxon>
    </lineage>
</organism>
<gene>
    <name evidence="10" type="ORF">SAMN05421804_104234</name>
</gene>
<dbReference type="Proteomes" id="UP000183255">
    <property type="component" value="Unassembled WGS sequence"/>
</dbReference>
<evidence type="ECO:0000313" key="11">
    <source>
        <dbReference type="Proteomes" id="UP000183255"/>
    </source>
</evidence>
<feature type="transmembrane region" description="Helical" evidence="9">
    <location>
        <begin position="12"/>
        <end position="35"/>
    </location>
</feature>
<evidence type="ECO:0000256" key="9">
    <source>
        <dbReference type="SAM" id="Phobius"/>
    </source>
</evidence>
<keyword evidence="5 9" id="KW-0812">Transmembrane</keyword>
<comment type="subcellular location">
    <subcellularLocation>
        <location evidence="1">Cell membrane</location>
        <topology evidence="1">Multi-pass membrane protein</topology>
    </subcellularLocation>
</comment>
<evidence type="ECO:0000256" key="7">
    <source>
        <dbReference type="ARBA" id="ARBA00023136"/>
    </source>
</evidence>
<dbReference type="AlphaFoldDB" id="A0A1G8NMX3"/>
<accession>A0A1G8NMX3</accession>
<feature type="transmembrane region" description="Helical" evidence="9">
    <location>
        <begin position="84"/>
        <end position="101"/>
    </location>
</feature>
<reference evidence="10 11" key="1">
    <citation type="submission" date="2016-10" db="EMBL/GenBank/DDBJ databases">
        <authorList>
            <person name="de Groot N.N."/>
        </authorList>
    </citation>
    <scope>NUCLEOTIDE SEQUENCE [LARGE SCALE GENOMIC DNA]</scope>
    <source>
        <strain evidence="10 11">CGMCC 1.5058</strain>
    </source>
</reference>
<keyword evidence="4 8" id="KW-1003">Cell membrane</keyword>
<dbReference type="Pfam" id="PF12822">
    <property type="entry name" value="ECF_trnsprt"/>
    <property type="match status" value="1"/>
</dbReference>
<evidence type="ECO:0000313" key="10">
    <source>
        <dbReference type="EMBL" id="SDI80840.1"/>
    </source>
</evidence>
<evidence type="ECO:0000256" key="1">
    <source>
        <dbReference type="ARBA" id="ARBA00004651"/>
    </source>
</evidence>
<protein>
    <recommendedName>
        <fullName evidence="8">Riboflavin transporter</fullName>
    </recommendedName>
</protein>
<evidence type="ECO:0000256" key="2">
    <source>
        <dbReference type="ARBA" id="ARBA00005540"/>
    </source>
</evidence>
<dbReference type="InterPro" id="IPR024529">
    <property type="entry name" value="ECF_trnsprt_substrate-spec"/>
</dbReference>
<keyword evidence="3 8" id="KW-0813">Transport</keyword>
<dbReference type="EMBL" id="FNDZ01000004">
    <property type="protein sequence ID" value="SDI80840.1"/>
    <property type="molecule type" value="Genomic_DNA"/>
</dbReference>
<dbReference type="PANTHER" id="PTHR38438">
    <property type="entry name" value="RIBOFLAVIN TRANSPORTER RIBU"/>
    <property type="match status" value="1"/>
</dbReference>
<proteinExistence type="inferred from homology"/>
<feature type="transmembrane region" description="Helical" evidence="9">
    <location>
        <begin position="47"/>
        <end position="72"/>
    </location>
</feature>
<comment type="similarity">
    <text evidence="2 8">Belongs to the prokaryotic riboflavin transporter (P-RFT) (TC 2.A.87) family.</text>
</comment>
<keyword evidence="6 9" id="KW-1133">Transmembrane helix</keyword>
<feature type="transmembrane region" description="Helical" evidence="9">
    <location>
        <begin position="150"/>
        <end position="174"/>
    </location>
</feature>
<feature type="transmembrane region" description="Helical" evidence="9">
    <location>
        <begin position="113"/>
        <end position="138"/>
    </location>
</feature>
<dbReference type="GO" id="GO:0005886">
    <property type="term" value="C:plasma membrane"/>
    <property type="evidence" value="ECO:0007669"/>
    <property type="project" value="UniProtKB-SubCell"/>
</dbReference>
<keyword evidence="7 8" id="KW-0472">Membrane</keyword>
<dbReference type="PIRSF" id="PIRSF037778">
    <property type="entry name" value="UCP037778_transp_RibU"/>
    <property type="match status" value="1"/>
</dbReference>
<evidence type="ECO:0000256" key="8">
    <source>
        <dbReference type="PIRNR" id="PIRNR037778"/>
    </source>
</evidence>
<dbReference type="InterPro" id="IPR025720">
    <property type="entry name" value="RibU"/>
</dbReference>